<dbReference type="PANTHER" id="PTHR47396">
    <property type="entry name" value="TYPE I RESTRICTION ENZYME ECOKI R PROTEIN"/>
    <property type="match status" value="1"/>
</dbReference>
<gene>
    <name evidence="3" type="ORF">EQG79_04000</name>
</gene>
<dbReference type="PROSITE" id="PS51192">
    <property type="entry name" value="HELICASE_ATP_BIND_1"/>
    <property type="match status" value="1"/>
</dbReference>
<dbReference type="AlphaFoldDB" id="A0A4Q2UU09"/>
<evidence type="ECO:0000259" key="1">
    <source>
        <dbReference type="PROSITE" id="PS51192"/>
    </source>
</evidence>
<evidence type="ECO:0000259" key="2">
    <source>
        <dbReference type="PROSITE" id="PS51194"/>
    </source>
</evidence>
<keyword evidence="3" id="KW-0547">Nucleotide-binding</keyword>
<dbReference type="InterPro" id="IPR006935">
    <property type="entry name" value="Helicase/UvrB_N"/>
</dbReference>
<dbReference type="InterPro" id="IPR027417">
    <property type="entry name" value="P-loop_NTPase"/>
</dbReference>
<feature type="domain" description="Helicase C-terminal" evidence="2">
    <location>
        <begin position="381"/>
        <end position="533"/>
    </location>
</feature>
<dbReference type="RefSeq" id="WP_129600088.1">
    <property type="nucleotide sequence ID" value="NZ_SBLB01000001.1"/>
</dbReference>
<dbReference type="SMART" id="SM00487">
    <property type="entry name" value="DEXDc"/>
    <property type="match status" value="1"/>
</dbReference>
<protein>
    <submittedName>
        <fullName evidence="3">DEAD/DEAH box helicase</fullName>
    </submittedName>
</protein>
<dbReference type="SMART" id="SM00490">
    <property type="entry name" value="HELICc"/>
    <property type="match status" value="1"/>
</dbReference>
<dbReference type="InterPro" id="IPR050742">
    <property type="entry name" value="Helicase_Restrict-Modif_Enz"/>
</dbReference>
<feature type="domain" description="Helicase ATP-binding" evidence="1">
    <location>
        <begin position="146"/>
        <end position="297"/>
    </location>
</feature>
<keyword evidence="3" id="KW-0067">ATP-binding</keyword>
<dbReference type="Gene3D" id="3.40.50.300">
    <property type="entry name" value="P-loop containing nucleotide triphosphate hydrolases"/>
    <property type="match status" value="2"/>
</dbReference>
<comment type="caution">
    <text evidence="3">The sequence shown here is derived from an EMBL/GenBank/DDBJ whole genome shotgun (WGS) entry which is preliminary data.</text>
</comment>
<keyword evidence="4" id="KW-1185">Reference proteome</keyword>
<dbReference type="InterPro" id="IPR014001">
    <property type="entry name" value="Helicase_ATP-bd"/>
</dbReference>
<dbReference type="EMBL" id="SBLB01000001">
    <property type="protein sequence ID" value="RYC71315.1"/>
    <property type="molecule type" value="Genomic_DNA"/>
</dbReference>
<dbReference type="Proteomes" id="UP000290407">
    <property type="component" value="Unassembled WGS sequence"/>
</dbReference>
<organism evidence="3 4">
    <name type="scientific">Spirosoma sordidisoli</name>
    <dbReference type="NCBI Taxonomy" id="2502893"/>
    <lineage>
        <taxon>Bacteria</taxon>
        <taxon>Pseudomonadati</taxon>
        <taxon>Bacteroidota</taxon>
        <taxon>Cytophagia</taxon>
        <taxon>Cytophagales</taxon>
        <taxon>Cytophagaceae</taxon>
        <taxon>Spirosoma</taxon>
    </lineage>
</organism>
<sequence>MNFENFLTRLNEEVVQVILGPQVIQALTVLDSELTRLSTLRTKLLNIYSPAELLLDKRLRNELLDLLRPYEATDLADKLGVAVGSDIFNSLKGVQFNTDFQRHVLFRFFEIPEEELDEEPFVSNTQASCQYPLFKHQRKAVRELKPLLSSVPKKVMLHMPTGSGKTRTAMNFIAEHLRANEPTLVIWLAHTEELCEQAAQEFENAWQCIGNRNLPVIRYWSTSKEDIKGQQDAFIVAGLNKLYSLVKRDVIYVSAIAAKTSLVVMDEAHMAIAPTYQRILEVFLSFNVAMLGLSATPGRTWNNPEEDAKLADFFNHKKVILEVDGYINPVKYLEDEKYLAKVRNNPLLCQSGFKLTHKDEKYLQEHLQLPPATLKRLSEDQIRNALIVSKIEELTTRHQRIIVFALTVEHAHTFAAILQARGVSAFTITSKTSSLQRKRLIEHFKSDVEESLVLCNYGILTTGFDAPQTSCAVISRPTDSLVLYSQMVGRAIRGTRAGGNDEAEIVTVVDTNLPGFNHVAMAFLNWISDKEKE</sequence>
<dbReference type="GO" id="GO:0004386">
    <property type="term" value="F:helicase activity"/>
    <property type="evidence" value="ECO:0007669"/>
    <property type="project" value="UniProtKB-KW"/>
</dbReference>
<keyword evidence="3" id="KW-0347">Helicase</keyword>
<dbReference type="PROSITE" id="PS51194">
    <property type="entry name" value="HELICASE_CTER"/>
    <property type="match status" value="1"/>
</dbReference>
<dbReference type="GO" id="GO:0005829">
    <property type="term" value="C:cytosol"/>
    <property type="evidence" value="ECO:0007669"/>
    <property type="project" value="TreeGrafter"/>
</dbReference>
<reference evidence="3 4" key="1">
    <citation type="submission" date="2019-01" db="EMBL/GenBank/DDBJ databases">
        <title>Spirosoma flava sp. nov., a propanil-degrading bacterium isolated from herbicide-contaminated soil.</title>
        <authorList>
            <person name="Zhang L."/>
            <person name="Jiang J.-D."/>
        </authorList>
    </citation>
    <scope>NUCLEOTIDE SEQUENCE [LARGE SCALE GENOMIC DNA]</scope>
    <source>
        <strain evidence="3 4">TY50</strain>
    </source>
</reference>
<accession>A0A4Q2UU09</accession>
<dbReference type="Pfam" id="PF00271">
    <property type="entry name" value="Helicase_C"/>
    <property type="match status" value="1"/>
</dbReference>
<proteinExistence type="predicted"/>
<dbReference type="InterPro" id="IPR001650">
    <property type="entry name" value="Helicase_C-like"/>
</dbReference>
<evidence type="ECO:0000313" key="3">
    <source>
        <dbReference type="EMBL" id="RYC71315.1"/>
    </source>
</evidence>
<dbReference type="GO" id="GO:0003677">
    <property type="term" value="F:DNA binding"/>
    <property type="evidence" value="ECO:0007669"/>
    <property type="project" value="InterPro"/>
</dbReference>
<evidence type="ECO:0000313" key="4">
    <source>
        <dbReference type="Proteomes" id="UP000290407"/>
    </source>
</evidence>
<dbReference type="PANTHER" id="PTHR47396:SF1">
    <property type="entry name" value="ATP-DEPENDENT HELICASE IRC3-RELATED"/>
    <property type="match status" value="1"/>
</dbReference>
<dbReference type="GO" id="GO:0016787">
    <property type="term" value="F:hydrolase activity"/>
    <property type="evidence" value="ECO:0007669"/>
    <property type="project" value="InterPro"/>
</dbReference>
<dbReference type="SUPFAM" id="SSF52540">
    <property type="entry name" value="P-loop containing nucleoside triphosphate hydrolases"/>
    <property type="match status" value="1"/>
</dbReference>
<dbReference type="GO" id="GO:0005524">
    <property type="term" value="F:ATP binding"/>
    <property type="evidence" value="ECO:0007669"/>
    <property type="project" value="InterPro"/>
</dbReference>
<keyword evidence="3" id="KW-0378">Hydrolase</keyword>
<name>A0A4Q2UU09_9BACT</name>
<dbReference type="Pfam" id="PF04851">
    <property type="entry name" value="ResIII"/>
    <property type="match status" value="1"/>
</dbReference>